<dbReference type="SUPFAM" id="SSF49562">
    <property type="entry name" value="C2 domain (Calcium/lipid-binding domain, CaLB)"/>
    <property type="match status" value="1"/>
</dbReference>
<keyword evidence="3 6" id="KW-0378">Hydrolase</keyword>
<feature type="active site" evidence="5 6">
    <location>
        <position position="270"/>
    </location>
</feature>
<dbReference type="InterPro" id="IPR033883">
    <property type="entry name" value="C2_III"/>
</dbReference>
<feature type="domain" description="Calpain catalytic" evidence="8">
    <location>
        <begin position="43"/>
        <end position="361"/>
    </location>
</feature>
<dbReference type="SUPFAM" id="SSF54001">
    <property type="entry name" value="Cysteine proteinases"/>
    <property type="match status" value="1"/>
</dbReference>
<feature type="active site" evidence="5 6">
    <location>
        <position position="98"/>
    </location>
</feature>
<dbReference type="SUPFAM" id="SSF49758">
    <property type="entry name" value="Calpain large subunit, middle domain (domain III)"/>
    <property type="match status" value="1"/>
</dbReference>
<dbReference type="AlphaFoldDB" id="A0A9J7YQ15"/>
<organism evidence="9 10">
    <name type="scientific">Cyprinus carpio carpio</name>
    <dbReference type="NCBI Taxonomy" id="630221"/>
    <lineage>
        <taxon>Eukaryota</taxon>
        <taxon>Metazoa</taxon>
        <taxon>Chordata</taxon>
        <taxon>Craniata</taxon>
        <taxon>Vertebrata</taxon>
        <taxon>Euteleostomi</taxon>
        <taxon>Actinopterygii</taxon>
        <taxon>Neopterygii</taxon>
        <taxon>Teleostei</taxon>
        <taxon>Ostariophysi</taxon>
        <taxon>Cypriniformes</taxon>
        <taxon>Cyprinidae</taxon>
        <taxon>Cyprininae</taxon>
        <taxon>Cyprinus</taxon>
    </lineage>
</organism>
<evidence type="ECO:0000313" key="10">
    <source>
        <dbReference type="Proteomes" id="UP001108240"/>
    </source>
</evidence>
<evidence type="ECO:0000256" key="4">
    <source>
        <dbReference type="ARBA" id="ARBA00022807"/>
    </source>
</evidence>
<evidence type="ECO:0000256" key="5">
    <source>
        <dbReference type="PIRSR" id="PIRSR622684-1"/>
    </source>
</evidence>
<dbReference type="SMART" id="SM00720">
    <property type="entry name" value="calpain_III"/>
    <property type="match status" value="1"/>
</dbReference>
<evidence type="ECO:0000256" key="7">
    <source>
        <dbReference type="SAM" id="SignalP"/>
    </source>
</evidence>
<dbReference type="GO" id="GO:0004198">
    <property type="term" value="F:calcium-dependent cysteine-type endopeptidase activity"/>
    <property type="evidence" value="ECO:0007669"/>
    <property type="project" value="InterPro"/>
</dbReference>
<dbReference type="InterPro" id="IPR022684">
    <property type="entry name" value="Calpain_cysteine_protease"/>
</dbReference>
<dbReference type="InterPro" id="IPR036213">
    <property type="entry name" value="Calpain_III_sf"/>
</dbReference>
<keyword evidence="2 6" id="KW-0645">Protease</keyword>
<evidence type="ECO:0000256" key="3">
    <source>
        <dbReference type="ARBA" id="ARBA00022801"/>
    </source>
</evidence>
<dbReference type="Proteomes" id="UP001108240">
    <property type="component" value="Unplaced"/>
</dbReference>
<dbReference type="InterPro" id="IPR038765">
    <property type="entry name" value="Papain-like_cys_pep_sf"/>
</dbReference>
<sequence length="651" mass="74276">MLISLFLCPQLFFFLVYMPEKVCKFQGQCYHKLKRSCLRRGALFQDPFFPPSAESLFYKRTPPPGLTWKRPRELCKDPRLFVDGISTRDLHQGSLGNCWMVAATSCLAAESSLWKKVIPDHAEQEWHPKRPDLYAGIFHFRFWRLGQWTDVVVDDRLPVSEDGTLLFCRSATPREFWSALLEKAYAKLNGCYEALEGGNTAEALVDFTGGVSEPLNLNQEELIQHADQRKMLFQTIAHAHGHKALITCSIRPADGEQVESVLDCGLIKGHAYGVTAFKKLRMSETLNGMCNTIRLHMVRMRNPWGTADWTGAWSLGSPQWQQLSRREREKMGLVVRDVGEFWMEFEDFCRYFTDMVVCRLAEKSLLWPQTHWREVCCQGAWTYRQIDSRSRCGGCINHRDTFLYNPQFLFELVGDGAEVLICLQQEDRRMKRREGSGENLPIGFEVLRVEVNRVCRVQCLCEQAASSVYMDSRSVTLRVTLGPGRYVILPTTFLPGSTGRFLLRFFSHSHVRLRELKEELPARSVWQCCFPEPSAVTTVHLLKASGLSHPKQTAPDVYAVIRCEEDSVRTKIFKNNGSPEFNTKAIFYNRNPKSKISIEVRGLLLDTLLGGAQIQTGGHERCQNRVIDLQGGQSRGSVFIETSSSQCLTDL</sequence>
<accession>A0A9J7YQ15</accession>
<evidence type="ECO:0000313" key="9">
    <source>
        <dbReference type="Ensembl" id="ENSCCRP00000122027.1"/>
    </source>
</evidence>
<dbReference type="GO" id="GO:0006508">
    <property type="term" value="P:proteolysis"/>
    <property type="evidence" value="ECO:0007669"/>
    <property type="project" value="UniProtKB-KW"/>
</dbReference>
<dbReference type="InterPro" id="IPR035892">
    <property type="entry name" value="C2_domain_sf"/>
</dbReference>
<evidence type="ECO:0000256" key="1">
    <source>
        <dbReference type="ARBA" id="ARBA00007623"/>
    </source>
</evidence>
<name>A0A9J7YQ15_CYPCA</name>
<protein>
    <submittedName>
        <fullName evidence="9">Si:dkey-19b23.13</fullName>
    </submittedName>
</protein>
<dbReference type="PANTHER" id="PTHR10183:SF405">
    <property type="entry name" value="CALPAIN-5"/>
    <property type="match status" value="1"/>
</dbReference>
<dbReference type="SMART" id="SM00239">
    <property type="entry name" value="C2"/>
    <property type="match status" value="1"/>
</dbReference>
<dbReference type="PANTHER" id="PTHR10183">
    <property type="entry name" value="CALPAIN"/>
    <property type="match status" value="1"/>
</dbReference>
<dbReference type="SMART" id="SM00230">
    <property type="entry name" value="CysPc"/>
    <property type="match status" value="1"/>
</dbReference>
<dbReference type="CDD" id="cd00044">
    <property type="entry name" value="CysPc"/>
    <property type="match status" value="1"/>
</dbReference>
<reference evidence="9" key="2">
    <citation type="submission" date="2025-09" db="UniProtKB">
        <authorList>
            <consortium name="Ensembl"/>
        </authorList>
    </citation>
    <scope>IDENTIFICATION</scope>
</reference>
<evidence type="ECO:0000259" key="8">
    <source>
        <dbReference type="PROSITE" id="PS50203"/>
    </source>
</evidence>
<dbReference type="InterPro" id="IPR000008">
    <property type="entry name" value="C2_dom"/>
</dbReference>
<keyword evidence="4 6" id="KW-0788">Thiol protease</keyword>
<dbReference type="FunFam" id="2.60.120.380:FF:000003">
    <property type="entry name" value="Calpain 5"/>
    <property type="match status" value="1"/>
</dbReference>
<dbReference type="GO" id="GO:0005737">
    <property type="term" value="C:cytoplasm"/>
    <property type="evidence" value="ECO:0007669"/>
    <property type="project" value="TreeGrafter"/>
</dbReference>
<evidence type="ECO:0000256" key="2">
    <source>
        <dbReference type="ARBA" id="ARBA00022670"/>
    </source>
</evidence>
<comment type="similarity">
    <text evidence="1">Belongs to the peptidase C2 family.</text>
</comment>
<evidence type="ECO:0000256" key="6">
    <source>
        <dbReference type="PROSITE-ProRule" id="PRU00239"/>
    </source>
</evidence>
<feature type="active site" evidence="5 6">
    <location>
        <position position="302"/>
    </location>
</feature>
<dbReference type="InterPro" id="IPR000169">
    <property type="entry name" value="Pept_cys_AS"/>
</dbReference>
<feature type="chain" id="PRO_5039951497" evidence="7">
    <location>
        <begin position="24"/>
        <end position="651"/>
    </location>
</feature>
<keyword evidence="10" id="KW-1185">Reference proteome</keyword>
<dbReference type="Gene3D" id="3.90.70.10">
    <property type="entry name" value="Cysteine proteinases"/>
    <property type="match status" value="1"/>
</dbReference>
<dbReference type="Gene3D" id="2.60.40.150">
    <property type="entry name" value="C2 domain"/>
    <property type="match status" value="1"/>
</dbReference>
<dbReference type="PRINTS" id="PR00704">
    <property type="entry name" value="CALPAIN"/>
</dbReference>
<dbReference type="PROSITE" id="PS00139">
    <property type="entry name" value="THIOL_PROTEASE_CYS"/>
    <property type="match status" value="1"/>
</dbReference>
<dbReference type="GeneTree" id="ENSGT00940000156128"/>
<dbReference type="InterPro" id="IPR001300">
    <property type="entry name" value="Peptidase_C2_calpain_cat"/>
</dbReference>
<dbReference type="InterPro" id="IPR022683">
    <property type="entry name" value="Calpain_III"/>
</dbReference>
<feature type="signal peptide" evidence="7">
    <location>
        <begin position="1"/>
        <end position="23"/>
    </location>
</feature>
<dbReference type="FunFam" id="3.90.70.10:FF:000064">
    <property type="entry name" value="calpain-6"/>
    <property type="match status" value="1"/>
</dbReference>
<dbReference type="Pfam" id="PF01067">
    <property type="entry name" value="Calpain_III"/>
    <property type="match status" value="1"/>
</dbReference>
<dbReference type="InterPro" id="IPR022682">
    <property type="entry name" value="Calpain_domain_III"/>
</dbReference>
<dbReference type="Ensembl" id="ENSCCRT00000126662.1">
    <property type="protein sequence ID" value="ENSCCRP00000122027.1"/>
    <property type="gene ID" value="ENSCCRG00000000634.2"/>
</dbReference>
<dbReference type="Pfam" id="PF00168">
    <property type="entry name" value="C2"/>
    <property type="match status" value="1"/>
</dbReference>
<keyword evidence="7" id="KW-0732">Signal</keyword>
<dbReference type="Pfam" id="PF00648">
    <property type="entry name" value="Peptidase_C2"/>
    <property type="match status" value="1"/>
</dbReference>
<dbReference type="PROSITE" id="PS50203">
    <property type="entry name" value="CALPAIN_CAT"/>
    <property type="match status" value="1"/>
</dbReference>
<proteinExistence type="inferred from homology"/>
<dbReference type="Gene3D" id="2.60.120.380">
    <property type="match status" value="1"/>
</dbReference>
<reference evidence="9" key="1">
    <citation type="submission" date="2025-08" db="UniProtKB">
        <authorList>
            <consortium name="Ensembl"/>
        </authorList>
    </citation>
    <scope>IDENTIFICATION</scope>
</reference>
<dbReference type="CDD" id="cd00214">
    <property type="entry name" value="Calpain_III"/>
    <property type="match status" value="1"/>
</dbReference>